<organism evidence="1 2">
    <name type="scientific">candidate division CSSED10-310 bacterium</name>
    <dbReference type="NCBI Taxonomy" id="2855610"/>
    <lineage>
        <taxon>Bacteria</taxon>
        <taxon>Bacteria division CSSED10-310</taxon>
    </lineage>
</organism>
<proteinExistence type="predicted"/>
<gene>
    <name evidence="1" type="ORF">ACFL27_09330</name>
</gene>
<sequence>MNIFFYISLFFLLAVAGVSIDLYRFIARTKRPDTIGSDDMQVEHEVTNQFDAEDERETSTGWKAPDFLKRETTPRELPRPLEDISVCDSEFLPPVSNPLIICPPRLDAMVAAAILLRRYEWADVQVISKYFFIKSIWKLIKKTPRPDHFIIIGMEAGYVYGRRFIQTFKRVHEQGIKLAWYDNHTWLPVIAKNISDYCFDFLLVDQAIPISQLIQKRFLTTEDPALADILSTLNPSTETSRDDNWSLKWNELLHYSVDEGSPDMRARLVKKLTRLSPLKPFDHYHIRQYRRRKKLTREILAQQRYSVQLLKGKTMSILDIRPFHRERAPDGKDYFVFRGEKPTYELMNIAFDTYDCDCILLIPSLSELELIRRPDSDLKLSRLIDLTSVRGTPLKIDGRDDKVTIQLDIPRRRRFYNTLLFRWPLEIPALIKKIADRL</sequence>
<protein>
    <submittedName>
        <fullName evidence="1">Uncharacterized protein</fullName>
    </submittedName>
</protein>
<comment type="caution">
    <text evidence="1">The sequence shown here is derived from an EMBL/GenBank/DDBJ whole genome shotgun (WGS) entry which is preliminary data.</text>
</comment>
<reference evidence="1 2" key="1">
    <citation type="submission" date="2024-09" db="EMBL/GenBank/DDBJ databases">
        <title>Laminarin stimulates single cell rates of sulfate reduction while oxygen inhibits transcriptomic activity in coastal marine sediment.</title>
        <authorList>
            <person name="Lindsay M."/>
            <person name="Orcutt B."/>
            <person name="Emerson D."/>
            <person name="Stepanauskas R."/>
            <person name="D'Angelo T."/>
        </authorList>
    </citation>
    <scope>NUCLEOTIDE SEQUENCE [LARGE SCALE GENOMIC DNA]</scope>
    <source>
        <strain evidence="1">SAG AM-311-K15</strain>
    </source>
</reference>
<accession>A0ABV6YWD8</accession>
<dbReference type="EMBL" id="JBHPBY010000095">
    <property type="protein sequence ID" value="MFC1850378.1"/>
    <property type="molecule type" value="Genomic_DNA"/>
</dbReference>
<evidence type="ECO:0000313" key="2">
    <source>
        <dbReference type="Proteomes" id="UP001594351"/>
    </source>
</evidence>
<name>A0ABV6YWD8_UNCC1</name>
<dbReference type="Proteomes" id="UP001594351">
    <property type="component" value="Unassembled WGS sequence"/>
</dbReference>
<keyword evidence="2" id="KW-1185">Reference proteome</keyword>
<evidence type="ECO:0000313" key="1">
    <source>
        <dbReference type="EMBL" id="MFC1850378.1"/>
    </source>
</evidence>